<dbReference type="Proteomes" id="UP000037035">
    <property type="component" value="Unassembled WGS sequence"/>
</dbReference>
<evidence type="ECO:0000256" key="1">
    <source>
        <dbReference type="SAM" id="SignalP"/>
    </source>
</evidence>
<name>A0A0L6VN86_9BASI</name>
<keyword evidence="1" id="KW-0732">Signal</keyword>
<feature type="chain" id="PRO_5005568187" evidence="1">
    <location>
        <begin position="20"/>
        <end position="283"/>
    </location>
</feature>
<comment type="caution">
    <text evidence="2">The sequence shown here is derived from an EMBL/GenBank/DDBJ whole genome shotgun (WGS) entry which is preliminary data.</text>
</comment>
<keyword evidence="3" id="KW-1185">Reference proteome</keyword>
<sequence>MQIRQLVTILGICLSQVHASVLLEPDQTIKSIVTLITAPHEALEASAPGLSPEQANRLRHSPYLYSNQLKAGFAETGNSLLYIGRGPSEAHTPLIQGSLFGYAHTLVEDLPPEVKTRRLEIYRDSLYSRISDLAKDLGPEWKEGSQHGAAAVKNLEAELNRAVLELQKVHVAPAGNQQALAEIKIAAQRFKDTHKDLLEKLSQWESHIQTHLPTNFKLSPMKYLDAEQVEAALQETNQGEHFKALPVNFLLHEHPAPKNLPAAPSHHLNTLPAQVPASAASAA</sequence>
<dbReference type="VEuPathDB" id="FungiDB:VP01_1383g8"/>
<feature type="signal peptide" evidence="1">
    <location>
        <begin position="1"/>
        <end position="19"/>
    </location>
</feature>
<reference evidence="2 3" key="1">
    <citation type="submission" date="2015-08" db="EMBL/GenBank/DDBJ databases">
        <title>Next Generation Sequencing and Analysis of the Genome of Puccinia sorghi L Schw, the Causal Agent of Maize Common Rust.</title>
        <authorList>
            <person name="Rochi L."/>
            <person name="Burguener G."/>
            <person name="Darino M."/>
            <person name="Turjanski A."/>
            <person name="Kreff E."/>
            <person name="Dieguez M.J."/>
            <person name="Sacco F."/>
        </authorList>
    </citation>
    <scope>NUCLEOTIDE SEQUENCE [LARGE SCALE GENOMIC DNA]</scope>
    <source>
        <strain evidence="2 3">RO10H11247</strain>
    </source>
</reference>
<evidence type="ECO:0000313" key="3">
    <source>
        <dbReference type="Proteomes" id="UP000037035"/>
    </source>
</evidence>
<evidence type="ECO:0000313" key="2">
    <source>
        <dbReference type="EMBL" id="KNZ61575.1"/>
    </source>
</evidence>
<gene>
    <name evidence="2" type="primary">86B</name>
    <name evidence="2" type="ORF">VP01_1383g8</name>
</gene>
<organism evidence="2 3">
    <name type="scientific">Puccinia sorghi</name>
    <dbReference type="NCBI Taxonomy" id="27349"/>
    <lineage>
        <taxon>Eukaryota</taxon>
        <taxon>Fungi</taxon>
        <taxon>Dikarya</taxon>
        <taxon>Basidiomycota</taxon>
        <taxon>Pucciniomycotina</taxon>
        <taxon>Pucciniomycetes</taxon>
        <taxon>Pucciniales</taxon>
        <taxon>Pucciniaceae</taxon>
        <taxon>Puccinia</taxon>
    </lineage>
</organism>
<dbReference type="EMBL" id="LAVV01004265">
    <property type="protein sequence ID" value="KNZ61575.1"/>
    <property type="molecule type" value="Genomic_DNA"/>
</dbReference>
<accession>A0A0L6VN86</accession>
<dbReference type="OrthoDB" id="2497493at2759"/>
<dbReference type="AlphaFoldDB" id="A0A0L6VN86"/>
<proteinExistence type="predicted"/>
<protein>
    <submittedName>
        <fullName evidence="2">Uncharacterized protein</fullName>
    </submittedName>
</protein>